<evidence type="ECO:0000256" key="1">
    <source>
        <dbReference type="SAM" id="MobiDB-lite"/>
    </source>
</evidence>
<dbReference type="GO" id="GO:0006364">
    <property type="term" value="P:rRNA processing"/>
    <property type="evidence" value="ECO:0007669"/>
    <property type="project" value="TreeGrafter"/>
</dbReference>
<reference evidence="2 3" key="1">
    <citation type="submission" date="2020-04" db="EMBL/GenBank/DDBJ databases">
        <authorList>
            <person name="Hogendoorn C."/>
        </authorList>
    </citation>
    <scope>NUCLEOTIDE SEQUENCE [LARGE SCALE GENOMIC DNA]</scope>
    <source>
        <strain evidence="2">COOX1</strain>
    </source>
</reference>
<name>A0A6F9E2P6_9BACL</name>
<organism evidence="2 3">
    <name type="scientific">Kyrpidia spormannii</name>
    <dbReference type="NCBI Taxonomy" id="2055160"/>
    <lineage>
        <taxon>Bacteria</taxon>
        <taxon>Bacillati</taxon>
        <taxon>Bacillota</taxon>
        <taxon>Bacilli</taxon>
        <taxon>Bacillales</taxon>
        <taxon>Alicyclobacillaceae</taxon>
        <taxon>Kyrpidia</taxon>
    </lineage>
</organism>
<dbReference type="SUPFAM" id="SSF110455">
    <property type="entry name" value="Toprim domain"/>
    <property type="match status" value="1"/>
</dbReference>
<evidence type="ECO:0000313" key="3">
    <source>
        <dbReference type="Proteomes" id="UP000502196"/>
    </source>
</evidence>
<evidence type="ECO:0000313" key="2">
    <source>
        <dbReference type="EMBL" id="CAB3391131.1"/>
    </source>
</evidence>
<protein>
    <submittedName>
        <fullName evidence="2">Topoisomerase</fullName>
    </submittedName>
</protein>
<accession>A0A6F9E2P6</accession>
<dbReference type="AlphaFoldDB" id="A0A6F9E2P6"/>
<sequence length="153" mass="16961">MRQGTGKAFPVPAWYAGSMKGIDREEEGFAILVEGKHDRARLRRILPADVMILCTNGIPGHRRLMALQKQVGRRQAVILTDNDPSGRRIRGLLSEVFPDAVHVYTKAGYAGVEGTPLDYLERQLEKAGVLGPGWDEERPPGDSSAWGRDGKRR</sequence>
<keyword evidence="2" id="KW-0413">Isomerase</keyword>
<dbReference type="GO" id="GO:0016853">
    <property type="term" value="F:isomerase activity"/>
    <property type="evidence" value="ECO:0007669"/>
    <property type="project" value="UniProtKB-KW"/>
</dbReference>
<proteinExistence type="predicted"/>
<dbReference type="EMBL" id="LR792683">
    <property type="protein sequence ID" value="CAB3391131.1"/>
    <property type="molecule type" value="Genomic_DNA"/>
</dbReference>
<feature type="region of interest" description="Disordered" evidence="1">
    <location>
        <begin position="130"/>
        <end position="153"/>
    </location>
</feature>
<dbReference type="GO" id="GO:0043822">
    <property type="term" value="F:ribonuclease M5 activity"/>
    <property type="evidence" value="ECO:0007669"/>
    <property type="project" value="TreeGrafter"/>
</dbReference>
<dbReference type="Proteomes" id="UP000502196">
    <property type="component" value="Chromosome"/>
</dbReference>
<gene>
    <name evidence="2" type="ORF">COOX1_0759</name>
</gene>
<dbReference type="Gene3D" id="3.40.1360.10">
    <property type="match status" value="1"/>
</dbReference>
<dbReference type="PANTHER" id="PTHR39156">
    <property type="entry name" value="RIBONUCLEASE M5"/>
    <property type="match status" value="1"/>
</dbReference>
<dbReference type="PANTHER" id="PTHR39156:SF2">
    <property type="entry name" value="DNA PRIMASE (BACTERIAL TYPE) AND SMALL PRIMASE-LIKE PROTEINS"/>
    <property type="match status" value="1"/>
</dbReference>